<accession>A0A329MN08</accession>
<organism evidence="6 7">
    <name type="scientific">Paenibacillus contaminans</name>
    <dbReference type="NCBI Taxonomy" id="450362"/>
    <lineage>
        <taxon>Bacteria</taxon>
        <taxon>Bacillati</taxon>
        <taxon>Bacillota</taxon>
        <taxon>Bacilli</taxon>
        <taxon>Bacillales</taxon>
        <taxon>Paenibacillaceae</taxon>
        <taxon>Paenibacillus</taxon>
    </lineage>
</organism>
<evidence type="ECO:0000313" key="6">
    <source>
        <dbReference type="EMBL" id="RAV20103.1"/>
    </source>
</evidence>
<keyword evidence="1" id="KW-0805">Transcription regulation</keyword>
<dbReference type="PROSITE" id="PS50977">
    <property type="entry name" value="HTH_TETR_2"/>
    <property type="match status" value="1"/>
</dbReference>
<dbReference type="GO" id="GO:0000976">
    <property type="term" value="F:transcription cis-regulatory region binding"/>
    <property type="evidence" value="ECO:0007669"/>
    <property type="project" value="TreeGrafter"/>
</dbReference>
<keyword evidence="3" id="KW-0804">Transcription</keyword>
<dbReference type="PANTHER" id="PTHR30055">
    <property type="entry name" value="HTH-TYPE TRANSCRIPTIONAL REGULATOR RUTR"/>
    <property type="match status" value="1"/>
</dbReference>
<dbReference type="Gene3D" id="1.10.357.10">
    <property type="entry name" value="Tetracycline Repressor, domain 2"/>
    <property type="match status" value="1"/>
</dbReference>
<dbReference type="RefSeq" id="WP_113032000.1">
    <property type="nucleotide sequence ID" value="NZ_QMFB01000009.1"/>
</dbReference>
<feature type="DNA-binding region" description="H-T-H motif" evidence="4">
    <location>
        <begin position="25"/>
        <end position="44"/>
    </location>
</feature>
<comment type="caution">
    <text evidence="6">The sequence shown here is derived from an EMBL/GenBank/DDBJ whole genome shotgun (WGS) entry which is preliminary data.</text>
</comment>
<protein>
    <submittedName>
        <fullName evidence="6">TetR/AcrR family transcriptional regulator</fullName>
    </submittedName>
</protein>
<dbReference type="InterPro" id="IPR036271">
    <property type="entry name" value="Tet_transcr_reg_TetR-rel_C_sf"/>
</dbReference>
<dbReference type="InterPro" id="IPR001647">
    <property type="entry name" value="HTH_TetR"/>
</dbReference>
<evidence type="ECO:0000256" key="2">
    <source>
        <dbReference type="ARBA" id="ARBA00023125"/>
    </source>
</evidence>
<dbReference type="Pfam" id="PF00440">
    <property type="entry name" value="TetR_N"/>
    <property type="match status" value="1"/>
</dbReference>
<dbReference type="FunFam" id="1.10.10.60:FF:000141">
    <property type="entry name" value="TetR family transcriptional regulator"/>
    <property type="match status" value="1"/>
</dbReference>
<dbReference type="GO" id="GO:0003700">
    <property type="term" value="F:DNA-binding transcription factor activity"/>
    <property type="evidence" value="ECO:0007669"/>
    <property type="project" value="TreeGrafter"/>
</dbReference>
<keyword evidence="2 4" id="KW-0238">DNA-binding</keyword>
<evidence type="ECO:0000256" key="1">
    <source>
        <dbReference type="ARBA" id="ARBA00023015"/>
    </source>
</evidence>
<reference evidence="6 7" key="1">
    <citation type="journal article" date="2009" name="Int. J. Syst. Evol. Microbiol.">
        <title>Paenibacillus contaminans sp. nov., isolated from a contaminated laboratory plate.</title>
        <authorList>
            <person name="Chou J.H."/>
            <person name="Lee J.H."/>
            <person name="Lin M.C."/>
            <person name="Chang P.S."/>
            <person name="Arun A.B."/>
            <person name="Young C.C."/>
            <person name="Chen W.M."/>
        </authorList>
    </citation>
    <scope>NUCLEOTIDE SEQUENCE [LARGE SCALE GENOMIC DNA]</scope>
    <source>
        <strain evidence="6 7">CKOBP-6</strain>
    </source>
</reference>
<dbReference type="EMBL" id="QMFB01000009">
    <property type="protein sequence ID" value="RAV20103.1"/>
    <property type="molecule type" value="Genomic_DNA"/>
</dbReference>
<dbReference type="SUPFAM" id="SSF48498">
    <property type="entry name" value="Tetracyclin repressor-like, C-terminal domain"/>
    <property type="match status" value="1"/>
</dbReference>
<feature type="domain" description="HTH tetR-type" evidence="5">
    <location>
        <begin position="2"/>
        <end position="62"/>
    </location>
</feature>
<dbReference type="PRINTS" id="PR00455">
    <property type="entry name" value="HTHTETR"/>
</dbReference>
<dbReference type="PANTHER" id="PTHR30055:SF234">
    <property type="entry name" value="HTH-TYPE TRANSCRIPTIONAL REGULATOR BETI"/>
    <property type="match status" value="1"/>
</dbReference>
<evidence type="ECO:0000313" key="7">
    <source>
        <dbReference type="Proteomes" id="UP000250369"/>
    </source>
</evidence>
<keyword evidence="7" id="KW-1185">Reference proteome</keyword>
<name>A0A329MN08_9BACL</name>
<evidence type="ECO:0000256" key="4">
    <source>
        <dbReference type="PROSITE-ProRule" id="PRU00335"/>
    </source>
</evidence>
<dbReference type="InterPro" id="IPR050109">
    <property type="entry name" value="HTH-type_TetR-like_transc_reg"/>
</dbReference>
<sequence>MKSKRERILAAGRELFMKNGIQSTSMEQIAETVPVSKMTIYKYFQSKEGLLEQVVQQFAEDIYAKFRSTIDNAKDPLDALEKLTAFWEQDEISEVFMKDLADYPALVQKLMSYTQERFVPEAERLIFQGQQLGMLRKDISPHVLLVFMIGLKQYFMQPQVLQTLSELRSTSEQIYSIVYHGIIAPDYKKQ</sequence>
<dbReference type="GO" id="GO:0045892">
    <property type="term" value="P:negative regulation of DNA-templated transcription"/>
    <property type="evidence" value="ECO:0007669"/>
    <property type="project" value="UniProtKB-ARBA"/>
</dbReference>
<gene>
    <name evidence="6" type="ORF">DQG23_16665</name>
</gene>
<evidence type="ECO:0000259" key="5">
    <source>
        <dbReference type="PROSITE" id="PS50977"/>
    </source>
</evidence>
<dbReference type="SUPFAM" id="SSF46689">
    <property type="entry name" value="Homeodomain-like"/>
    <property type="match status" value="1"/>
</dbReference>
<evidence type="ECO:0000256" key="3">
    <source>
        <dbReference type="ARBA" id="ARBA00023163"/>
    </source>
</evidence>
<dbReference type="OrthoDB" id="113732at2"/>
<dbReference type="Proteomes" id="UP000250369">
    <property type="component" value="Unassembled WGS sequence"/>
</dbReference>
<dbReference type="AlphaFoldDB" id="A0A329MN08"/>
<proteinExistence type="predicted"/>
<dbReference type="InterPro" id="IPR009057">
    <property type="entry name" value="Homeodomain-like_sf"/>
</dbReference>